<reference evidence="3" key="1">
    <citation type="submission" date="2018-06" db="EMBL/GenBank/DDBJ databases">
        <authorList>
            <person name="Zhirakovskaya E."/>
        </authorList>
    </citation>
    <scope>NUCLEOTIDE SEQUENCE</scope>
</reference>
<evidence type="ECO:0000256" key="1">
    <source>
        <dbReference type="SAM" id="MobiDB-lite"/>
    </source>
</evidence>
<dbReference type="Pfam" id="PF04760">
    <property type="entry name" value="IF2_N"/>
    <property type="match status" value="1"/>
</dbReference>
<dbReference type="InterPro" id="IPR006847">
    <property type="entry name" value="IF2_N"/>
</dbReference>
<evidence type="ECO:0000313" key="3">
    <source>
        <dbReference type="EMBL" id="VAX23551.1"/>
    </source>
</evidence>
<feature type="compositionally biased region" description="Basic and acidic residues" evidence="1">
    <location>
        <begin position="111"/>
        <end position="123"/>
    </location>
</feature>
<dbReference type="Gene3D" id="1.10.10.2480">
    <property type="match status" value="1"/>
</dbReference>
<feature type="region of interest" description="Disordered" evidence="1">
    <location>
        <begin position="58"/>
        <end position="145"/>
    </location>
</feature>
<evidence type="ECO:0000259" key="2">
    <source>
        <dbReference type="Pfam" id="PF04760"/>
    </source>
</evidence>
<protein>
    <recommendedName>
        <fullName evidence="2">Translation initiation factor IF-2 N-terminal domain-containing protein</fullName>
    </recommendedName>
</protein>
<organism evidence="3">
    <name type="scientific">hydrothermal vent metagenome</name>
    <dbReference type="NCBI Taxonomy" id="652676"/>
    <lineage>
        <taxon>unclassified sequences</taxon>
        <taxon>metagenomes</taxon>
        <taxon>ecological metagenomes</taxon>
    </lineage>
</organism>
<feature type="compositionally biased region" description="Basic residues" evidence="1">
    <location>
        <begin position="58"/>
        <end position="72"/>
    </location>
</feature>
<gene>
    <name evidence="3" type="ORF">MNBD_NITROSPINAE03-1551</name>
</gene>
<dbReference type="AlphaFoldDB" id="A0A3B1CA58"/>
<accession>A0A3B1CA58</accession>
<feature type="compositionally biased region" description="Basic and acidic residues" evidence="1">
    <location>
        <begin position="96"/>
        <end position="105"/>
    </location>
</feature>
<dbReference type="EMBL" id="UOGB01000275">
    <property type="protein sequence ID" value="VAX23551.1"/>
    <property type="molecule type" value="Genomic_DNA"/>
</dbReference>
<feature type="domain" description="Translation initiation factor IF-2 N-terminal" evidence="2">
    <location>
        <begin position="1"/>
        <end position="49"/>
    </location>
</feature>
<proteinExistence type="predicted"/>
<name>A0A3B1CA58_9ZZZZ</name>
<sequence>MDKIRVYEAAKKLNIKTKELINLLLSRGIAVKSPISFISQRDFESLLNSMTAPGKNVKTKAVKAKKKKRAVKAVKSVSAPKKKKSKLSLVPPLPSDEVKNPESVEKSSAPEPEKKIGKKTAPEKKKHKLPRKHEPVKSVSPAPLAPPVKPQSSVLSYLSFGMAAIALLITLGLSSNVSNNTSSVSQINQTVSQTASALKAELAGVNDGIRINQDLIFENRDSIANVLRTQTRIDLSKQSAALKELAPSLPAKISTRILDISKGINSLASSL</sequence>